<gene>
    <name evidence="1" type="ORF">L1987_06184</name>
</gene>
<proteinExistence type="predicted"/>
<comment type="caution">
    <text evidence="1">The sequence shown here is derived from an EMBL/GenBank/DDBJ whole genome shotgun (WGS) entry which is preliminary data.</text>
</comment>
<accession>A0ACB9JXE9</accession>
<reference evidence="2" key="1">
    <citation type="journal article" date="2022" name="Mol. Ecol. Resour.">
        <title>The genomes of chicory, endive, great burdock and yacon provide insights into Asteraceae palaeo-polyploidization history and plant inulin production.</title>
        <authorList>
            <person name="Fan W."/>
            <person name="Wang S."/>
            <person name="Wang H."/>
            <person name="Wang A."/>
            <person name="Jiang F."/>
            <person name="Liu H."/>
            <person name="Zhao H."/>
            <person name="Xu D."/>
            <person name="Zhang Y."/>
        </authorList>
    </citation>
    <scope>NUCLEOTIDE SEQUENCE [LARGE SCALE GENOMIC DNA]</scope>
    <source>
        <strain evidence="2">cv. Yunnan</strain>
    </source>
</reference>
<sequence>MTTLFSSFDEIEDDDGILCVVCQSTDGDPSDPITFCDGYNLTVHNTYYGHPLTNGNFFKREIAHGEALWEDFSWVLGRRWDTTGRWGRSG</sequence>
<protein>
    <submittedName>
        <fullName evidence="1">Uncharacterized protein</fullName>
    </submittedName>
</protein>
<reference evidence="1 2" key="2">
    <citation type="journal article" date="2022" name="Mol. Ecol. Resour.">
        <title>The genomes of chicory, endive, great burdock and yacon provide insights into Asteraceae paleo-polyploidization history and plant inulin production.</title>
        <authorList>
            <person name="Fan W."/>
            <person name="Wang S."/>
            <person name="Wang H."/>
            <person name="Wang A."/>
            <person name="Jiang F."/>
            <person name="Liu H."/>
            <person name="Zhao H."/>
            <person name="Xu D."/>
            <person name="Zhang Y."/>
        </authorList>
    </citation>
    <scope>NUCLEOTIDE SEQUENCE [LARGE SCALE GENOMIC DNA]</scope>
    <source>
        <strain evidence="2">cv. Yunnan</strain>
        <tissue evidence="1">Leaves</tissue>
    </source>
</reference>
<organism evidence="1 2">
    <name type="scientific">Smallanthus sonchifolius</name>
    <dbReference type="NCBI Taxonomy" id="185202"/>
    <lineage>
        <taxon>Eukaryota</taxon>
        <taxon>Viridiplantae</taxon>
        <taxon>Streptophyta</taxon>
        <taxon>Embryophyta</taxon>
        <taxon>Tracheophyta</taxon>
        <taxon>Spermatophyta</taxon>
        <taxon>Magnoliopsida</taxon>
        <taxon>eudicotyledons</taxon>
        <taxon>Gunneridae</taxon>
        <taxon>Pentapetalae</taxon>
        <taxon>asterids</taxon>
        <taxon>campanulids</taxon>
        <taxon>Asterales</taxon>
        <taxon>Asteraceae</taxon>
        <taxon>Asteroideae</taxon>
        <taxon>Heliantheae alliance</taxon>
        <taxon>Millerieae</taxon>
        <taxon>Smallanthus</taxon>
    </lineage>
</organism>
<dbReference type="Proteomes" id="UP001056120">
    <property type="component" value="Linkage Group LG02"/>
</dbReference>
<dbReference type="EMBL" id="CM042019">
    <property type="protein sequence ID" value="KAI3824714.1"/>
    <property type="molecule type" value="Genomic_DNA"/>
</dbReference>
<evidence type="ECO:0000313" key="2">
    <source>
        <dbReference type="Proteomes" id="UP001056120"/>
    </source>
</evidence>
<evidence type="ECO:0000313" key="1">
    <source>
        <dbReference type="EMBL" id="KAI3824714.1"/>
    </source>
</evidence>
<keyword evidence="2" id="KW-1185">Reference proteome</keyword>
<name>A0ACB9JXE9_9ASTR</name>